<name>A0ABW2U8U0_9BACT</name>
<feature type="domain" description="Glycoside hydrolase family 29 N-terminal" evidence="1">
    <location>
        <begin position="1"/>
        <end position="191"/>
    </location>
</feature>
<evidence type="ECO:0000313" key="2">
    <source>
        <dbReference type="EMBL" id="MFC7669304.1"/>
    </source>
</evidence>
<protein>
    <submittedName>
        <fullName evidence="2">Alpha-L-fucosidase</fullName>
    </submittedName>
</protein>
<sequence length="313" mass="35462">MFNPQNLDVDTWMRKLKDLGFQYAILTIQEEYGFEIFPHPVPRNFAPVNMASGPNGSNFVSPRYPDGPYNVRPGTADNNILDKFLAACKKYGIAPGFYMNEIGNIEVFNGQFNYNNNALASHPRYDEWIDYQCRLIQYVLMRWPVPILWMDKGTGSTAKMSQATYNAAKAINPKVVIIGNHAGENEFSSERFPYDVGSTEQYALPPFGNNTAYLSTTRNYGGQSYYVGQEFVLTPYSTPAGHQWYNYDELCPLQWPSPPRPPLLTPSAPADFQATVNLGKQAQRPILVDIIIDRYGTIVQQTLDYMAQINFAR</sequence>
<dbReference type="InterPro" id="IPR057739">
    <property type="entry name" value="Glyco_hydro_29_N"/>
</dbReference>
<dbReference type="EMBL" id="JBHTEK010000001">
    <property type="protein sequence ID" value="MFC7669304.1"/>
    <property type="molecule type" value="Genomic_DNA"/>
</dbReference>
<dbReference type="RefSeq" id="WP_380204814.1">
    <property type="nucleotide sequence ID" value="NZ_JBHTEK010000001.1"/>
</dbReference>
<dbReference type="Proteomes" id="UP001596513">
    <property type="component" value="Unassembled WGS sequence"/>
</dbReference>
<keyword evidence="3" id="KW-1185">Reference proteome</keyword>
<organism evidence="2 3">
    <name type="scientific">Hymenobacter humi</name>
    <dbReference type="NCBI Taxonomy" id="1411620"/>
    <lineage>
        <taxon>Bacteria</taxon>
        <taxon>Pseudomonadati</taxon>
        <taxon>Bacteroidota</taxon>
        <taxon>Cytophagia</taxon>
        <taxon>Cytophagales</taxon>
        <taxon>Hymenobacteraceae</taxon>
        <taxon>Hymenobacter</taxon>
    </lineage>
</organism>
<dbReference type="SUPFAM" id="SSF51445">
    <property type="entry name" value="(Trans)glycosidases"/>
    <property type="match status" value="1"/>
</dbReference>
<dbReference type="InterPro" id="IPR017853">
    <property type="entry name" value="GH"/>
</dbReference>
<dbReference type="Pfam" id="PF01120">
    <property type="entry name" value="Alpha_L_fucos"/>
    <property type="match status" value="1"/>
</dbReference>
<gene>
    <name evidence="2" type="ORF">ACFQT0_19545</name>
</gene>
<accession>A0ABW2U8U0</accession>
<reference evidence="3" key="1">
    <citation type="journal article" date="2019" name="Int. J. Syst. Evol. Microbiol.">
        <title>The Global Catalogue of Microorganisms (GCM) 10K type strain sequencing project: providing services to taxonomists for standard genome sequencing and annotation.</title>
        <authorList>
            <consortium name="The Broad Institute Genomics Platform"/>
            <consortium name="The Broad Institute Genome Sequencing Center for Infectious Disease"/>
            <person name="Wu L."/>
            <person name="Ma J."/>
        </authorList>
    </citation>
    <scope>NUCLEOTIDE SEQUENCE [LARGE SCALE GENOMIC DNA]</scope>
    <source>
        <strain evidence="3">JCM 19635</strain>
    </source>
</reference>
<evidence type="ECO:0000313" key="3">
    <source>
        <dbReference type="Proteomes" id="UP001596513"/>
    </source>
</evidence>
<dbReference type="Gene3D" id="3.20.20.80">
    <property type="entry name" value="Glycosidases"/>
    <property type="match status" value="1"/>
</dbReference>
<proteinExistence type="predicted"/>
<evidence type="ECO:0000259" key="1">
    <source>
        <dbReference type="Pfam" id="PF01120"/>
    </source>
</evidence>
<comment type="caution">
    <text evidence="2">The sequence shown here is derived from an EMBL/GenBank/DDBJ whole genome shotgun (WGS) entry which is preliminary data.</text>
</comment>